<dbReference type="Pfam" id="PF13432">
    <property type="entry name" value="TPR_16"/>
    <property type="match status" value="2"/>
</dbReference>
<evidence type="ECO:0000256" key="2">
    <source>
        <dbReference type="ARBA" id="ARBA00022803"/>
    </source>
</evidence>
<accession>A0A0D2MTD5</accession>
<sequence>MPAQLAQRRWLVAVAAPVVVRPELAPDQRLYDAADPELRAAAALLQEALNASDVGREEALYGGLDRPWVADVVGRAYGNRGNARSRQGKLQAALADYNTSIQLCPWSVDPVLNRGVALEALGRFEEACADYRSVLAAAPDDPSGWNNLGNASAGLGRWDEAVDYFGRAAALAPSFSFASANQALAMYQVGKRDPAMRQMRALLRRYPDFVDMRAALAAALWAAGKEGEAETTWQRVEDARYRDVAWLAGQRRWPPSLVAAMDALIKLKSV</sequence>
<evidence type="ECO:0000313" key="4">
    <source>
        <dbReference type="EMBL" id="KIY97685.1"/>
    </source>
</evidence>
<dbReference type="Gene3D" id="1.25.40.10">
    <property type="entry name" value="Tetratricopeptide repeat domain"/>
    <property type="match status" value="1"/>
</dbReference>
<dbReference type="KEGG" id="mng:MNEG_10277"/>
<dbReference type="EMBL" id="KK102471">
    <property type="protein sequence ID" value="KIY97685.1"/>
    <property type="molecule type" value="Genomic_DNA"/>
</dbReference>
<dbReference type="Pfam" id="PF00515">
    <property type="entry name" value="TPR_1"/>
    <property type="match status" value="1"/>
</dbReference>
<dbReference type="STRING" id="145388.A0A0D2MTD5"/>
<name>A0A0D2MTD5_9CHLO</name>
<gene>
    <name evidence="4" type="ORF">MNEG_10277</name>
</gene>
<dbReference type="InterPro" id="IPR019734">
    <property type="entry name" value="TPR_rpt"/>
</dbReference>
<keyword evidence="5" id="KW-1185">Reference proteome</keyword>
<dbReference type="SMART" id="SM00028">
    <property type="entry name" value="TPR"/>
    <property type="match status" value="4"/>
</dbReference>
<keyword evidence="2 3" id="KW-0802">TPR repeat</keyword>
<dbReference type="AlphaFoldDB" id="A0A0D2MTD5"/>
<dbReference type="InterPro" id="IPR050498">
    <property type="entry name" value="Ycf3"/>
</dbReference>
<protein>
    <submittedName>
        <fullName evidence="4">TPR repeat-containing protein</fullName>
    </submittedName>
</protein>
<keyword evidence="1" id="KW-0677">Repeat</keyword>
<feature type="repeat" description="TPR" evidence="3">
    <location>
        <begin position="142"/>
        <end position="175"/>
    </location>
</feature>
<reference evidence="4 5" key="1">
    <citation type="journal article" date="2013" name="BMC Genomics">
        <title>Reconstruction of the lipid metabolism for the microalga Monoraphidium neglectum from its genome sequence reveals characteristics suitable for biofuel production.</title>
        <authorList>
            <person name="Bogen C."/>
            <person name="Al-Dilaimi A."/>
            <person name="Albersmeier A."/>
            <person name="Wichmann J."/>
            <person name="Grundmann M."/>
            <person name="Rupp O."/>
            <person name="Lauersen K.J."/>
            <person name="Blifernez-Klassen O."/>
            <person name="Kalinowski J."/>
            <person name="Goesmann A."/>
            <person name="Mussgnug J.H."/>
            <person name="Kruse O."/>
        </authorList>
    </citation>
    <scope>NUCLEOTIDE SEQUENCE [LARGE SCALE GENOMIC DNA]</scope>
    <source>
        <strain evidence="4 5">SAG 48.87</strain>
    </source>
</reference>
<evidence type="ECO:0000256" key="3">
    <source>
        <dbReference type="PROSITE-ProRule" id="PRU00339"/>
    </source>
</evidence>
<dbReference type="PANTHER" id="PTHR44858">
    <property type="entry name" value="TETRATRICOPEPTIDE REPEAT PROTEIN 6"/>
    <property type="match status" value="1"/>
</dbReference>
<dbReference type="OrthoDB" id="421121at2759"/>
<evidence type="ECO:0000313" key="5">
    <source>
        <dbReference type="Proteomes" id="UP000054498"/>
    </source>
</evidence>
<organism evidence="4 5">
    <name type="scientific">Monoraphidium neglectum</name>
    <dbReference type="NCBI Taxonomy" id="145388"/>
    <lineage>
        <taxon>Eukaryota</taxon>
        <taxon>Viridiplantae</taxon>
        <taxon>Chlorophyta</taxon>
        <taxon>core chlorophytes</taxon>
        <taxon>Chlorophyceae</taxon>
        <taxon>CS clade</taxon>
        <taxon>Sphaeropleales</taxon>
        <taxon>Selenastraceae</taxon>
        <taxon>Monoraphidium</taxon>
    </lineage>
</organism>
<dbReference type="PANTHER" id="PTHR44858:SF17">
    <property type="match status" value="1"/>
</dbReference>
<dbReference type="PROSITE" id="PS50005">
    <property type="entry name" value="TPR"/>
    <property type="match status" value="1"/>
</dbReference>
<dbReference type="RefSeq" id="XP_013896705.1">
    <property type="nucleotide sequence ID" value="XM_014041251.1"/>
</dbReference>
<dbReference type="GeneID" id="25727423"/>
<dbReference type="SUPFAM" id="SSF48452">
    <property type="entry name" value="TPR-like"/>
    <property type="match status" value="1"/>
</dbReference>
<dbReference type="InterPro" id="IPR011990">
    <property type="entry name" value="TPR-like_helical_dom_sf"/>
</dbReference>
<evidence type="ECO:0000256" key="1">
    <source>
        <dbReference type="ARBA" id="ARBA00022737"/>
    </source>
</evidence>
<proteinExistence type="predicted"/>
<dbReference type="Proteomes" id="UP000054498">
    <property type="component" value="Unassembled WGS sequence"/>
</dbReference>